<evidence type="ECO:0000313" key="1">
    <source>
        <dbReference type="EMBL" id="TQE91456.1"/>
    </source>
</evidence>
<sequence>MSYHDPLRSEPSYYANLNSPVYNGPIKLYHDSYLHAVALKNGIIIGEMLVELDVVDDEAANLDPFPVLKVNGEEAKPHYSYVNANGISIIEQFVSAYEKATLELIPGEGTTIYLFEPYQDIRFDKIDFDSATQYTGPIENSDINAVIVRDGKVVGHYIVWVGIYLD</sequence>
<dbReference type="Proteomes" id="UP000315753">
    <property type="component" value="Unassembled WGS sequence"/>
</dbReference>
<keyword evidence="2" id="KW-1185">Reference proteome</keyword>
<dbReference type="AlphaFoldDB" id="A0A540V3Y1"/>
<evidence type="ECO:0000313" key="2">
    <source>
        <dbReference type="Proteomes" id="UP000315753"/>
    </source>
</evidence>
<reference evidence="1 2" key="1">
    <citation type="submission" date="2019-06" db="EMBL/GenBank/DDBJ databases">
        <title>Genome sequence of Ureibacillus terrenus.</title>
        <authorList>
            <person name="Maclea K.S."/>
            <person name="Simoes M."/>
        </authorList>
    </citation>
    <scope>NUCLEOTIDE SEQUENCE [LARGE SCALE GENOMIC DNA]</scope>
    <source>
        <strain evidence="1 2">ATCC BAA-384</strain>
    </source>
</reference>
<dbReference type="EMBL" id="VIGD01000005">
    <property type="protein sequence ID" value="TQE91456.1"/>
    <property type="molecule type" value="Genomic_DNA"/>
</dbReference>
<dbReference type="OrthoDB" id="9776406at2"/>
<protein>
    <submittedName>
        <fullName evidence="1">Uncharacterized protein</fullName>
    </submittedName>
</protein>
<proteinExistence type="predicted"/>
<organism evidence="1 2">
    <name type="scientific">Ureibacillus terrenus</name>
    <dbReference type="NCBI Taxonomy" id="118246"/>
    <lineage>
        <taxon>Bacteria</taxon>
        <taxon>Bacillati</taxon>
        <taxon>Bacillota</taxon>
        <taxon>Bacilli</taxon>
        <taxon>Bacillales</taxon>
        <taxon>Caryophanaceae</taxon>
        <taxon>Ureibacillus</taxon>
    </lineage>
</organism>
<gene>
    <name evidence="1" type="ORF">FKZ59_05630</name>
</gene>
<accession>A0A540V3Y1</accession>
<name>A0A540V3Y1_9BACL</name>
<dbReference type="RefSeq" id="WP_141601771.1">
    <property type="nucleotide sequence ID" value="NZ_VIGD01000005.1"/>
</dbReference>
<comment type="caution">
    <text evidence="1">The sequence shown here is derived from an EMBL/GenBank/DDBJ whole genome shotgun (WGS) entry which is preliminary data.</text>
</comment>